<sequence>MNIGSSSSLNPSPGPITTSNVGNNGPSFAAIGNQTSNNSSTNTNQSASNANNAP</sequence>
<protein>
    <submittedName>
        <fullName evidence="2">Uncharacterized protein</fullName>
    </submittedName>
</protein>
<proteinExistence type="predicted"/>
<evidence type="ECO:0000256" key="1">
    <source>
        <dbReference type="SAM" id="MobiDB-lite"/>
    </source>
</evidence>
<name>A0A821KYZ3_9BILA</name>
<organism evidence="2 3">
    <name type="scientific">Rotaria magnacalcarata</name>
    <dbReference type="NCBI Taxonomy" id="392030"/>
    <lineage>
        <taxon>Eukaryota</taxon>
        <taxon>Metazoa</taxon>
        <taxon>Spiralia</taxon>
        <taxon>Gnathifera</taxon>
        <taxon>Rotifera</taxon>
        <taxon>Eurotatoria</taxon>
        <taxon>Bdelloidea</taxon>
        <taxon>Philodinida</taxon>
        <taxon>Philodinidae</taxon>
        <taxon>Rotaria</taxon>
    </lineage>
</organism>
<gene>
    <name evidence="2" type="ORF">OVN521_LOCUS49861</name>
</gene>
<evidence type="ECO:0000313" key="3">
    <source>
        <dbReference type="Proteomes" id="UP000663866"/>
    </source>
</evidence>
<feature type="compositionally biased region" description="Polar residues" evidence="1">
    <location>
        <begin position="17"/>
        <end position="26"/>
    </location>
</feature>
<accession>A0A821KYZ3</accession>
<dbReference type="EMBL" id="CAJOBG010111672">
    <property type="protein sequence ID" value="CAF4742701.1"/>
    <property type="molecule type" value="Genomic_DNA"/>
</dbReference>
<feature type="compositionally biased region" description="Low complexity" evidence="1">
    <location>
        <begin position="1"/>
        <end position="11"/>
    </location>
</feature>
<dbReference type="AlphaFoldDB" id="A0A821KYZ3"/>
<comment type="caution">
    <text evidence="2">The sequence shown here is derived from an EMBL/GenBank/DDBJ whole genome shotgun (WGS) entry which is preliminary data.</text>
</comment>
<dbReference type="Proteomes" id="UP000663866">
    <property type="component" value="Unassembled WGS sequence"/>
</dbReference>
<keyword evidence="3" id="KW-1185">Reference proteome</keyword>
<feature type="non-terminal residue" evidence="2">
    <location>
        <position position="54"/>
    </location>
</feature>
<feature type="region of interest" description="Disordered" evidence="1">
    <location>
        <begin position="1"/>
        <end position="54"/>
    </location>
</feature>
<feature type="compositionally biased region" description="Low complexity" evidence="1">
    <location>
        <begin position="33"/>
        <end position="54"/>
    </location>
</feature>
<reference evidence="2" key="1">
    <citation type="submission" date="2021-02" db="EMBL/GenBank/DDBJ databases">
        <authorList>
            <person name="Nowell W R."/>
        </authorList>
    </citation>
    <scope>NUCLEOTIDE SEQUENCE</scope>
</reference>
<evidence type="ECO:0000313" key="2">
    <source>
        <dbReference type="EMBL" id="CAF4742701.1"/>
    </source>
</evidence>